<evidence type="ECO:0000313" key="2">
    <source>
        <dbReference type="EMBL" id="REC71225.1"/>
    </source>
</evidence>
<proteinExistence type="predicted"/>
<dbReference type="Proteomes" id="UP000256326">
    <property type="component" value="Unassembled WGS sequence"/>
</dbReference>
<evidence type="ECO:0000256" key="1">
    <source>
        <dbReference type="SAM" id="Phobius"/>
    </source>
</evidence>
<feature type="transmembrane region" description="Helical" evidence="1">
    <location>
        <begin position="93"/>
        <end position="112"/>
    </location>
</feature>
<protein>
    <submittedName>
        <fullName evidence="2">Uncharacterized protein</fullName>
    </submittedName>
</protein>
<gene>
    <name evidence="2" type="ORF">DRF58_06755</name>
</gene>
<feature type="transmembrane region" description="Helical" evidence="1">
    <location>
        <begin position="199"/>
        <end position="221"/>
    </location>
</feature>
<name>A0A3D9CZL8_9FLAO</name>
<sequence>MISAEQKLEIEKYLISKKLPIDILLEVKDHIISQVEEIKKDENLEFHLAFDSVKNAWQDELEMKSNYFLNINAPNFVYRIMVESDKKVLKKSLCIVLIIQLLMAIFILKISNKEQFNWFYLIINLSLYIIPISIFVFNFRNLNFFKIKKRTLQYSIYQRNLTAYIAFITFLNSTIFDSSKSSERIFNLFHGQDLSSKNSWILFVLIFIMQTMMVFTNINLFQHSKTVNHIRKYIPNYK</sequence>
<keyword evidence="1" id="KW-1133">Transmembrane helix</keyword>
<keyword evidence="1" id="KW-0812">Transmembrane</keyword>
<evidence type="ECO:0000313" key="3">
    <source>
        <dbReference type="Proteomes" id="UP000256326"/>
    </source>
</evidence>
<keyword evidence="3" id="KW-1185">Reference proteome</keyword>
<feature type="transmembrane region" description="Helical" evidence="1">
    <location>
        <begin position="161"/>
        <end position="179"/>
    </location>
</feature>
<dbReference type="EMBL" id="QNUG01000011">
    <property type="protein sequence ID" value="REC71225.1"/>
    <property type="molecule type" value="Genomic_DNA"/>
</dbReference>
<dbReference type="RefSeq" id="WP_116034096.1">
    <property type="nucleotide sequence ID" value="NZ_JBHLVV010000005.1"/>
</dbReference>
<dbReference type="OrthoDB" id="1246786at2"/>
<feature type="transmembrane region" description="Helical" evidence="1">
    <location>
        <begin position="118"/>
        <end position="140"/>
    </location>
</feature>
<comment type="caution">
    <text evidence="2">The sequence shown here is derived from an EMBL/GenBank/DDBJ whole genome shotgun (WGS) entry which is preliminary data.</text>
</comment>
<organism evidence="2 3">
    <name type="scientific">Epilithonimonas hispanica</name>
    <dbReference type="NCBI Taxonomy" id="358687"/>
    <lineage>
        <taxon>Bacteria</taxon>
        <taxon>Pseudomonadati</taxon>
        <taxon>Bacteroidota</taxon>
        <taxon>Flavobacteriia</taxon>
        <taxon>Flavobacteriales</taxon>
        <taxon>Weeksellaceae</taxon>
        <taxon>Chryseobacterium group</taxon>
        <taxon>Epilithonimonas</taxon>
    </lineage>
</organism>
<keyword evidence="1" id="KW-0472">Membrane</keyword>
<reference evidence="2 3" key="1">
    <citation type="journal article" date="2006" name="Int. J. Syst. Evol. Microbiol.">
        <title>Chryseobacterium hispanicum sp. nov., isolated from the drinking water distribution system of Sevilla, Spain.</title>
        <authorList>
            <person name="Gallego V."/>
            <person name="Garcia M.T."/>
            <person name="Ventosa A."/>
        </authorList>
    </citation>
    <scope>NUCLEOTIDE SEQUENCE [LARGE SCALE GENOMIC DNA]</scope>
    <source>
        <strain evidence="2 3">KCTC 22104</strain>
    </source>
</reference>
<dbReference type="AlphaFoldDB" id="A0A3D9CZL8"/>
<accession>A0A3D9CZL8</accession>